<organism evidence="1 2">
    <name type="scientific">Hibiscus sabdariffa</name>
    <name type="common">roselle</name>
    <dbReference type="NCBI Taxonomy" id="183260"/>
    <lineage>
        <taxon>Eukaryota</taxon>
        <taxon>Viridiplantae</taxon>
        <taxon>Streptophyta</taxon>
        <taxon>Embryophyta</taxon>
        <taxon>Tracheophyta</taxon>
        <taxon>Spermatophyta</taxon>
        <taxon>Magnoliopsida</taxon>
        <taxon>eudicotyledons</taxon>
        <taxon>Gunneridae</taxon>
        <taxon>Pentapetalae</taxon>
        <taxon>rosids</taxon>
        <taxon>malvids</taxon>
        <taxon>Malvales</taxon>
        <taxon>Malvaceae</taxon>
        <taxon>Malvoideae</taxon>
        <taxon>Hibiscus</taxon>
    </lineage>
</organism>
<dbReference type="EMBL" id="JBBPBN010002585">
    <property type="protein sequence ID" value="KAK8475044.1"/>
    <property type="molecule type" value="Genomic_DNA"/>
</dbReference>
<gene>
    <name evidence="1" type="ORF">V6N11_041894</name>
</gene>
<reference evidence="1 2" key="1">
    <citation type="journal article" date="2024" name="G3 (Bethesda)">
        <title>Genome assembly of Hibiscus sabdariffa L. provides insights into metabolisms of medicinal natural products.</title>
        <authorList>
            <person name="Kim T."/>
        </authorList>
    </citation>
    <scope>NUCLEOTIDE SEQUENCE [LARGE SCALE GENOMIC DNA]</scope>
    <source>
        <strain evidence="1">TK-2024</strain>
        <tissue evidence="1">Old leaves</tissue>
    </source>
</reference>
<evidence type="ECO:0000313" key="2">
    <source>
        <dbReference type="Proteomes" id="UP001396334"/>
    </source>
</evidence>
<name>A0ABR1Z6Z2_9ROSI</name>
<keyword evidence="2" id="KW-1185">Reference proteome</keyword>
<dbReference type="Proteomes" id="UP001396334">
    <property type="component" value="Unassembled WGS sequence"/>
</dbReference>
<evidence type="ECO:0000313" key="1">
    <source>
        <dbReference type="EMBL" id="KAK8475044.1"/>
    </source>
</evidence>
<comment type="caution">
    <text evidence="1">The sequence shown here is derived from an EMBL/GenBank/DDBJ whole genome shotgun (WGS) entry which is preliminary data.</text>
</comment>
<accession>A0ABR1Z6Z2</accession>
<sequence length="136" mass="15643">MELNSVKLTPVQKRKIYLNHLRNPISDLHQWNALKDEDIKASKQRSNEKSVNLLLKLVSNLSEWRDILAKDTKSMCNVHEWSVSTTEDTKPIDDQRSCRVQQAHTVFQDSSLNELDQITAEATLSCWLPSSENILP</sequence>
<proteinExistence type="predicted"/>
<protein>
    <submittedName>
        <fullName evidence="1">Uncharacterized protein</fullName>
    </submittedName>
</protein>